<keyword evidence="1" id="KW-0812">Transmembrane</keyword>
<dbReference type="WBParaSite" id="L893_g230.t1">
    <property type="protein sequence ID" value="L893_g230.t1"/>
    <property type="gene ID" value="L893_g230"/>
</dbReference>
<keyword evidence="2" id="KW-1185">Reference proteome</keyword>
<evidence type="ECO:0000256" key="1">
    <source>
        <dbReference type="SAM" id="Phobius"/>
    </source>
</evidence>
<protein>
    <submittedName>
        <fullName evidence="3">7TM_GPCR_Srx domain-containing protein</fullName>
    </submittedName>
</protein>
<evidence type="ECO:0000313" key="2">
    <source>
        <dbReference type="Proteomes" id="UP000095287"/>
    </source>
</evidence>
<dbReference type="Proteomes" id="UP000095287">
    <property type="component" value="Unplaced"/>
</dbReference>
<sequence>MDVCHAIVGPLLIVLVIISTPFYLRVLYIFATERKYRAIRCYQIMIQIGIVQCLMGPAWIVFGIAGLLSYDPLGIGSILVDLNGSCLRIETGLSFILAMDRLSILCNVYIPQCAFKATAIVVWSYGMAQFVVLQTPFAALNVDPFLMVAMYDFSKPYTIYVQRAAYYYSLTVSFVTFLLYMVMVAFLFRQQRSMQVVAVDFKQRWILVQALIRYVLDATQVVLFFAGPSFLPTSIWIAGAMMTGYVCNNLFVPPCLYICLNKYGQY</sequence>
<feature type="transmembrane region" description="Helical" evidence="1">
    <location>
        <begin position="44"/>
        <end position="69"/>
    </location>
</feature>
<feature type="transmembrane region" description="Helical" evidence="1">
    <location>
        <begin position="122"/>
        <end position="146"/>
    </location>
</feature>
<name>A0A1I7Z688_9BILA</name>
<reference evidence="3" key="1">
    <citation type="submission" date="2016-11" db="UniProtKB">
        <authorList>
            <consortium name="WormBaseParasite"/>
        </authorList>
    </citation>
    <scope>IDENTIFICATION</scope>
</reference>
<evidence type="ECO:0000313" key="3">
    <source>
        <dbReference type="WBParaSite" id="L893_g230.t1"/>
    </source>
</evidence>
<feature type="transmembrane region" description="Helical" evidence="1">
    <location>
        <begin position="166"/>
        <end position="189"/>
    </location>
</feature>
<keyword evidence="1" id="KW-0472">Membrane</keyword>
<keyword evidence="1" id="KW-1133">Transmembrane helix</keyword>
<organism evidence="2 3">
    <name type="scientific">Steinernema glaseri</name>
    <dbReference type="NCBI Taxonomy" id="37863"/>
    <lineage>
        <taxon>Eukaryota</taxon>
        <taxon>Metazoa</taxon>
        <taxon>Ecdysozoa</taxon>
        <taxon>Nematoda</taxon>
        <taxon>Chromadorea</taxon>
        <taxon>Rhabditida</taxon>
        <taxon>Tylenchina</taxon>
        <taxon>Panagrolaimomorpha</taxon>
        <taxon>Strongyloidoidea</taxon>
        <taxon>Steinernematidae</taxon>
        <taxon>Steinernema</taxon>
    </lineage>
</organism>
<feature type="transmembrane region" description="Helical" evidence="1">
    <location>
        <begin position="6"/>
        <end position="24"/>
    </location>
</feature>
<accession>A0A1I7Z688</accession>
<dbReference type="AlphaFoldDB" id="A0A1I7Z688"/>
<proteinExistence type="predicted"/>